<dbReference type="EMBL" id="ADVG01000003">
    <property type="protein sequence ID" value="EFH84296.1"/>
    <property type="molecule type" value="Genomic_DNA"/>
</dbReference>
<dbReference type="Pfam" id="PF04229">
    <property type="entry name" value="GrpB"/>
    <property type="match status" value="1"/>
</dbReference>
<evidence type="ECO:0000313" key="2">
    <source>
        <dbReference type="Proteomes" id="UP000004508"/>
    </source>
</evidence>
<dbReference type="SUPFAM" id="SSF81301">
    <property type="entry name" value="Nucleotidyltransferase"/>
    <property type="match status" value="1"/>
</dbReference>
<dbReference type="PANTHER" id="PTHR34822:SF1">
    <property type="entry name" value="GRPB FAMILY PROTEIN"/>
    <property type="match status" value="1"/>
</dbReference>
<organism evidence="1 2">
    <name type="scientific">Ktedonobacter racemifer DSM 44963</name>
    <dbReference type="NCBI Taxonomy" id="485913"/>
    <lineage>
        <taxon>Bacteria</taxon>
        <taxon>Bacillati</taxon>
        <taxon>Chloroflexota</taxon>
        <taxon>Ktedonobacteria</taxon>
        <taxon>Ktedonobacterales</taxon>
        <taxon>Ktedonobacteraceae</taxon>
        <taxon>Ktedonobacter</taxon>
    </lineage>
</organism>
<dbReference type="InterPro" id="IPR007344">
    <property type="entry name" value="GrpB/CoaE"/>
</dbReference>
<dbReference type="AlphaFoldDB" id="D6TVR3"/>
<evidence type="ECO:0000313" key="1">
    <source>
        <dbReference type="EMBL" id="EFH84296.1"/>
    </source>
</evidence>
<keyword evidence="2" id="KW-1185">Reference proteome</keyword>
<accession>D6TVR3</accession>
<dbReference type="RefSeq" id="WP_007915709.1">
    <property type="nucleotide sequence ID" value="NZ_ADVG01000003.1"/>
</dbReference>
<dbReference type="InterPro" id="IPR043519">
    <property type="entry name" value="NT_sf"/>
</dbReference>
<protein>
    <recommendedName>
        <fullName evidence="3">GrpB family protein</fullName>
    </recommendedName>
</protein>
<gene>
    <name evidence="1" type="ORF">Krac_5322</name>
</gene>
<dbReference type="Proteomes" id="UP000004508">
    <property type="component" value="Unassembled WGS sequence"/>
</dbReference>
<evidence type="ECO:0008006" key="3">
    <source>
        <dbReference type="Google" id="ProtNLM"/>
    </source>
</evidence>
<dbReference type="PANTHER" id="PTHR34822">
    <property type="entry name" value="GRPB DOMAIN PROTEIN (AFU_ORTHOLOGUE AFUA_1G01530)"/>
    <property type="match status" value="1"/>
</dbReference>
<sequence length="202" mass="22761">MSEIDNTHAKVPEAVGRVTTEEQLQAVTVGERKPLNGSVTIADYDPAWPELFEREAEKIRAVLGERIVLLEHVGSTSVPGLAAKPILDILLVVPSSADEAAYVSALEGAGYVLRIREPEWHEHRMLKGDNPAVNLHVFSPGSPEVERMLLFRDWIRRNESDRLVYEHTKRELARKTWKYTQNYADAKTLVVEEILARAVKEA</sequence>
<dbReference type="OrthoDB" id="9799092at2"/>
<dbReference type="STRING" id="485913.Krac_5322"/>
<dbReference type="InParanoid" id="D6TVR3"/>
<proteinExistence type="predicted"/>
<comment type="caution">
    <text evidence="1">The sequence shown here is derived from an EMBL/GenBank/DDBJ whole genome shotgun (WGS) entry which is preliminary data.</text>
</comment>
<dbReference type="eggNOG" id="COG2320">
    <property type="taxonomic scope" value="Bacteria"/>
</dbReference>
<dbReference type="Gene3D" id="3.30.460.10">
    <property type="entry name" value="Beta Polymerase, domain 2"/>
    <property type="match status" value="1"/>
</dbReference>
<name>D6TVR3_KTERA</name>
<reference evidence="1 2" key="1">
    <citation type="journal article" date="2011" name="Stand. Genomic Sci.">
        <title>Non-contiguous finished genome sequence and contextual data of the filamentous soil bacterium Ktedonobacter racemifer type strain (SOSP1-21).</title>
        <authorList>
            <person name="Chang Y.J."/>
            <person name="Land M."/>
            <person name="Hauser L."/>
            <person name="Chertkov O."/>
            <person name="Del Rio T.G."/>
            <person name="Nolan M."/>
            <person name="Copeland A."/>
            <person name="Tice H."/>
            <person name="Cheng J.F."/>
            <person name="Lucas S."/>
            <person name="Han C."/>
            <person name="Goodwin L."/>
            <person name="Pitluck S."/>
            <person name="Ivanova N."/>
            <person name="Ovchinikova G."/>
            <person name="Pati A."/>
            <person name="Chen A."/>
            <person name="Palaniappan K."/>
            <person name="Mavromatis K."/>
            <person name="Liolios K."/>
            <person name="Brettin T."/>
            <person name="Fiebig A."/>
            <person name="Rohde M."/>
            <person name="Abt B."/>
            <person name="Goker M."/>
            <person name="Detter J.C."/>
            <person name="Woyke T."/>
            <person name="Bristow J."/>
            <person name="Eisen J.A."/>
            <person name="Markowitz V."/>
            <person name="Hugenholtz P."/>
            <person name="Kyrpides N.C."/>
            <person name="Klenk H.P."/>
            <person name="Lapidus A."/>
        </authorList>
    </citation>
    <scope>NUCLEOTIDE SEQUENCE [LARGE SCALE GENOMIC DNA]</scope>
    <source>
        <strain evidence="2">DSM 44963</strain>
    </source>
</reference>